<comment type="caution">
    <text evidence="2">The sequence shown here is derived from an EMBL/GenBank/DDBJ whole genome shotgun (WGS) entry which is preliminary data.</text>
</comment>
<gene>
    <name evidence="2" type="ORF">ASZ90_002135</name>
</gene>
<feature type="domain" description="Amphi-Trp" evidence="1">
    <location>
        <begin position="1"/>
        <end position="79"/>
    </location>
</feature>
<organism evidence="2">
    <name type="scientific">hydrocarbon metagenome</name>
    <dbReference type="NCBI Taxonomy" id="938273"/>
    <lineage>
        <taxon>unclassified sequences</taxon>
        <taxon>metagenomes</taxon>
        <taxon>ecological metagenomes</taxon>
    </lineage>
</organism>
<dbReference type="NCBIfam" id="TIGR04354">
    <property type="entry name" value="amphi-Trp"/>
    <property type="match status" value="1"/>
</dbReference>
<proteinExistence type="predicted"/>
<accession>A0A0W8G4C5</accession>
<reference evidence="2" key="1">
    <citation type="journal article" date="2015" name="Proc. Natl. Acad. Sci. U.S.A.">
        <title>Networks of energetic and metabolic interactions define dynamics in microbial communities.</title>
        <authorList>
            <person name="Embree M."/>
            <person name="Liu J.K."/>
            <person name="Al-Bassam M.M."/>
            <person name="Zengler K."/>
        </authorList>
    </citation>
    <scope>NUCLEOTIDE SEQUENCE</scope>
</reference>
<protein>
    <recommendedName>
        <fullName evidence="1">Amphi-Trp domain-containing protein</fullName>
    </recommendedName>
</protein>
<sequence>MSEKNVLFESEGKVLTYDAGVLLHRIADGLCKGQIELDGESGTVCIPLATDVSMEIEIKDKAKNDAVKRVLEIEMKWLVPKPE</sequence>
<dbReference type="AlphaFoldDB" id="A0A0W8G4C5"/>
<dbReference type="InterPro" id="IPR027598">
    <property type="entry name" value="Amphi-Trp_dom"/>
</dbReference>
<evidence type="ECO:0000259" key="1">
    <source>
        <dbReference type="Pfam" id="PF20068"/>
    </source>
</evidence>
<evidence type="ECO:0000313" key="2">
    <source>
        <dbReference type="EMBL" id="KUG27989.1"/>
    </source>
</evidence>
<dbReference type="Pfam" id="PF20068">
    <property type="entry name" value="Amphi-Trp"/>
    <property type="match status" value="1"/>
</dbReference>
<dbReference type="EMBL" id="LNQE01000269">
    <property type="protein sequence ID" value="KUG27989.1"/>
    <property type="molecule type" value="Genomic_DNA"/>
</dbReference>
<name>A0A0W8G4C5_9ZZZZ</name>